<comment type="caution">
    <text evidence="2">The sequence shown here is derived from an EMBL/GenBank/DDBJ whole genome shotgun (WGS) entry which is preliminary data.</text>
</comment>
<evidence type="ECO:0000313" key="2">
    <source>
        <dbReference type="EMBL" id="KAF7840250.1"/>
    </source>
</evidence>
<evidence type="ECO:0000259" key="1">
    <source>
        <dbReference type="Pfam" id="PF13456"/>
    </source>
</evidence>
<dbReference type="EMBL" id="JAAIUW010000002">
    <property type="protein sequence ID" value="KAF7840250.1"/>
    <property type="molecule type" value="Genomic_DNA"/>
</dbReference>
<evidence type="ECO:0000313" key="3">
    <source>
        <dbReference type="Proteomes" id="UP000634136"/>
    </source>
</evidence>
<keyword evidence="3" id="KW-1185">Reference proteome</keyword>
<reference evidence="2" key="1">
    <citation type="submission" date="2020-09" db="EMBL/GenBank/DDBJ databases">
        <title>Genome-Enabled Discovery of Anthraquinone Biosynthesis in Senna tora.</title>
        <authorList>
            <person name="Kang S.-H."/>
            <person name="Pandey R.P."/>
            <person name="Lee C.-M."/>
            <person name="Sim J.-S."/>
            <person name="Jeong J.-T."/>
            <person name="Choi B.-S."/>
            <person name="Jung M."/>
            <person name="Ginzburg D."/>
            <person name="Zhao K."/>
            <person name="Won S.Y."/>
            <person name="Oh T.-J."/>
            <person name="Yu Y."/>
            <person name="Kim N.-H."/>
            <person name="Lee O.R."/>
            <person name="Lee T.-H."/>
            <person name="Bashyal P."/>
            <person name="Kim T.-S."/>
            <person name="Lee W.-H."/>
            <person name="Kawkins C."/>
            <person name="Kim C.-K."/>
            <person name="Kim J.S."/>
            <person name="Ahn B.O."/>
            <person name="Rhee S.Y."/>
            <person name="Sohng J.K."/>
        </authorList>
    </citation>
    <scope>NUCLEOTIDE SEQUENCE</scope>
    <source>
        <tissue evidence="2">Leaf</tissue>
    </source>
</reference>
<dbReference type="InterPro" id="IPR053151">
    <property type="entry name" value="RNase_H-like"/>
</dbReference>
<gene>
    <name evidence="2" type="ORF">G2W53_002548</name>
</gene>
<protein>
    <recommendedName>
        <fullName evidence="1">RNase H type-1 domain-containing protein</fullName>
    </recommendedName>
</protein>
<dbReference type="Gene3D" id="3.30.420.10">
    <property type="entry name" value="Ribonuclease H-like superfamily/Ribonuclease H"/>
    <property type="match status" value="1"/>
</dbReference>
<proteinExistence type="predicted"/>
<name>A0A834X8T3_9FABA</name>
<sequence length="152" mass="16942">MKLNTDVAKLSENEWSIGVVLRSHQGRLFMVAIKTILAPDDVAVAEALGVRWGLQLAKQCSIYKLEAETDCAVVANYFTNVSTFDLSIVNDIMSDCQQLGASFDSFSFKHIYRECNQVAHCVAKHLHPFSPCVWFEDFPISVLHLANSDVSC</sequence>
<organism evidence="2 3">
    <name type="scientific">Senna tora</name>
    <dbReference type="NCBI Taxonomy" id="362788"/>
    <lineage>
        <taxon>Eukaryota</taxon>
        <taxon>Viridiplantae</taxon>
        <taxon>Streptophyta</taxon>
        <taxon>Embryophyta</taxon>
        <taxon>Tracheophyta</taxon>
        <taxon>Spermatophyta</taxon>
        <taxon>Magnoliopsida</taxon>
        <taxon>eudicotyledons</taxon>
        <taxon>Gunneridae</taxon>
        <taxon>Pentapetalae</taxon>
        <taxon>rosids</taxon>
        <taxon>fabids</taxon>
        <taxon>Fabales</taxon>
        <taxon>Fabaceae</taxon>
        <taxon>Caesalpinioideae</taxon>
        <taxon>Cassia clade</taxon>
        <taxon>Senna</taxon>
    </lineage>
</organism>
<feature type="domain" description="RNase H type-1" evidence="1">
    <location>
        <begin position="11"/>
        <end position="125"/>
    </location>
</feature>
<dbReference type="InterPro" id="IPR036397">
    <property type="entry name" value="RNaseH_sf"/>
</dbReference>
<dbReference type="GO" id="GO:0004523">
    <property type="term" value="F:RNA-DNA hybrid ribonuclease activity"/>
    <property type="evidence" value="ECO:0007669"/>
    <property type="project" value="InterPro"/>
</dbReference>
<dbReference type="Pfam" id="PF13456">
    <property type="entry name" value="RVT_3"/>
    <property type="match status" value="1"/>
</dbReference>
<dbReference type="Proteomes" id="UP000634136">
    <property type="component" value="Unassembled WGS sequence"/>
</dbReference>
<dbReference type="CDD" id="cd06222">
    <property type="entry name" value="RNase_H_like"/>
    <property type="match status" value="1"/>
</dbReference>
<dbReference type="InterPro" id="IPR002156">
    <property type="entry name" value="RNaseH_domain"/>
</dbReference>
<dbReference type="OrthoDB" id="1436518at2759"/>
<dbReference type="SUPFAM" id="SSF53098">
    <property type="entry name" value="Ribonuclease H-like"/>
    <property type="match status" value="1"/>
</dbReference>
<dbReference type="InterPro" id="IPR012337">
    <property type="entry name" value="RNaseH-like_sf"/>
</dbReference>
<dbReference type="GO" id="GO:0003676">
    <property type="term" value="F:nucleic acid binding"/>
    <property type="evidence" value="ECO:0007669"/>
    <property type="project" value="InterPro"/>
</dbReference>
<dbReference type="PANTHER" id="PTHR47723:SF19">
    <property type="entry name" value="POLYNUCLEOTIDYL TRANSFERASE, RIBONUCLEASE H-LIKE SUPERFAMILY PROTEIN"/>
    <property type="match status" value="1"/>
</dbReference>
<dbReference type="InterPro" id="IPR044730">
    <property type="entry name" value="RNase_H-like_dom_plant"/>
</dbReference>
<dbReference type="PANTHER" id="PTHR47723">
    <property type="entry name" value="OS05G0353850 PROTEIN"/>
    <property type="match status" value="1"/>
</dbReference>
<dbReference type="AlphaFoldDB" id="A0A834X8T3"/>
<accession>A0A834X8T3</accession>